<feature type="signal peptide" evidence="2">
    <location>
        <begin position="1"/>
        <end position="19"/>
    </location>
</feature>
<protein>
    <submittedName>
        <fullName evidence="3">Uncharacterized protein</fullName>
    </submittedName>
</protein>
<evidence type="ECO:0000256" key="1">
    <source>
        <dbReference type="SAM" id="MobiDB-lite"/>
    </source>
</evidence>
<dbReference type="AlphaFoldDB" id="A0A4P6XT99"/>
<evidence type="ECO:0000313" key="3">
    <source>
        <dbReference type="EMBL" id="QBM89646.1"/>
    </source>
</evidence>
<accession>A0A4P6XT99</accession>
<keyword evidence="2" id="KW-0732">Signal</keyword>
<dbReference type="EMBL" id="CP034459">
    <property type="protein sequence ID" value="QBM89646.1"/>
    <property type="molecule type" value="Genomic_DNA"/>
</dbReference>
<name>A0A4P6XT99_9ASCO</name>
<evidence type="ECO:0000256" key="2">
    <source>
        <dbReference type="SAM" id="SignalP"/>
    </source>
</evidence>
<dbReference type="Proteomes" id="UP000292447">
    <property type="component" value="Chromosome IV"/>
</dbReference>
<feature type="compositionally biased region" description="Polar residues" evidence="1">
    <location>
        <begin position="168"/>
        <end position="178"/>
    </location>
</feature>
<feature type="region of interest" description="Disordered" evidence="1">
    <location>
        <begin position="164"/>
        <end position="189"/>
    </location>
</feature>
<sequence length="374" mass="41254">MFWQLRTLLGLVRLSICSAQHAFTKFSPMWQIAASQPAQGNMALAAELEASITPQTYSPLLSPAFSPIIWNFSDSPILYRPLYAAITSFMEIDGGPATQVRSFEDIAEDLGEVSSALSERCISETFEANFLAVTFPEAVDDLQGWYTMPNNGISMILASSPKVESELPETSGNSSAVPATTEPLSREGPDAWRRISAPKVTKVAVPDTKWHVKGKKRRFSQVDKPAVEVENGLPEISSVTNLSAAVGFMRDMNTFKALEGLDDEAFQIARPAKKTVSEEDEFLAKILAKRQQRAMAAKIAWMAPKIVPFRDTVETFRSVSPDHSKAQLRDNEWQKAGGKRRRRSPIDDSDLDFDAITNWVLEEVANLAAGPISV</sequence>
<keyword evidence="4" id="KW-1185">Reference proteome</keyword>
<evidence type="ECO:0000313" key="4">
    <source>
        <dbReference type="Proteomes" id="UP000292447"/>
    </source>
</evidence>
<feature type="chain" id="PRO_5021012881" evidence="2">
    <location>
        <begin position="20"/>
        <end position="374"/>
    </location>
</feature>
<gene>
    <name evidence="3" type="ORF">METSCH_D07260</name>
</gene>
<organism evidence="3 4">
    <name type="scientific">Metschnikowia aff. pulcherrima</name>
    <dbReference type="NCBI Taxonomy" id="2163413"/>
    <lineage>
        <taxon>Eukaryota</taxon>
        <taxon>Fungi</taxon>
        <taxon>Dikarya</taxon>
        <taxon>Ascomycota</taxon>
        <taxon>Saccharomycotina</taxon>
        <taxon>Pichiomycetes</taxon>
        <taxon>Metschnikowiaceae</taxon>
        <taxon>Metschnikowia</taxon>
    </lineage>
</organism>
<reference evidence="4" key="1">
    <citation type="submission" date="2019-03" db="EMBL/GenBank/DDBJ databases">
        <title>Snf2 controls pulcherriminic acid biosynthesis and connects pigmentation and antifungal activity of the yeast Metschnikowia pulcherrima.</title>
        <authorList>
            <person name="Gore-Lloyd D."/>
            <person name="Sumann I."/>
            <person name="Brachmann A.O."/>
            <person name="Schneeberger K."/>
            <person name="Ortiz-Merino R.A."/>
            <person name="Moreno-Beltran M."/>
            <person name="Schlaefli M."/>
            <person name="Kirner P."/>
            <person name="Santos Kron A."/>
            <person name="Wolfe K.H."/>
            <person name="Piel J."/>
            <person name="Ahrens C.H."/>
            <person name="Henk D."/>
            <person name="Freimoser F.M."/>
        </authorList>
    </citation>
    <scope>NUCLEOTIDE SEQUENCE [LARGE SCALE GENOMIC DNA]</scope>
    <source>
        <strain evidence="4">APC 1.2</strain>
    </source>
</reference>
<proteinExistence type="predicted"/>